<sequence length="357" mass="39646">MVTTKKGTSVKHLPSFNDKSCKEYYAKFKHFLKIRNDNLDEARVALEDVLGWLWRVAAEPVLEIIRKDLVPQDSFKGTLPRVWWISCGWINVFPIHIAGNYSKRPDGTTGHTVMDHVISSYTPSLKALDYARKTMERMTAACSGYPERPSALLVSMKYTPDIKPDLGNAPIEIRDVKGILESAYKVIALGNPREEFADKPSKKSVVTALHSCTIAHFACHGIADENDPLKSKLILCDWIERPLRVGLLMRMDLERCQLVNLSACDMAVNRDLLLREEGLHVAGAFQLAGVPNTIATMWPIIDAYAARVSSGLYTALASGKNACSFSASAVELHFVLKKMSNEGLSPVIWGPYVHFGA</sequence>
<feature type="domain" description="CHAT" evidence="1">
    <location>
        <begin position="49"/>
        <end position="356"/>
    </location>
</feature>
<accession>A0A6A5KDZ6</accession>
<dbReference type="Pfam" id="PF12770">
    <property type="entry name" value="CHAT"/>
    <property type="match status" value="1"/>
</dbReference>
<organism evidence="2 3">
    <name type="scientific">Decorospora gaudefroyi</name>
    <dbReference type="NCBI Taxonomy" id="184978"/>
    <lineage>
        <taxon>Eukaryota</taxon>
        <taxon>Fungi</taxon>
        <taxon>Dikarya</taxon>
        <taxon>Ascomycota</taxon>
        <taxon>Pezizomycotina</taxon>
        <taxon>Dothideomycetes</taxon>
        <taxon>Pleosporomycetidae</taxon>
        <taxon>Pleosporales</taxon>
        <taxon>Pleosporineae</taxon>
        <taxon>Pleosporaceae</taxon>
        <taxon>Decorospora</taxon>
    </lineage>
</organism>
<dbReference type="AlphaFoldDB" id="A0A6A5KDZ6"/>
<proteinExistence type="predicted"/>
<keyword evidence="3" id="KW-1185">Reference proteome</keyword>
<evidence type="ECO:0000313" key="2">
    <source>
        <dbReference type="EMBL" id="KAF1831603.1"/>
    </source>
</evidence>
<protein>
    <recommendedName>
        <fullName evidence="1">CHAT domain-containing protein</fullName>
    </recommendedName>
</protein>
<evidence type="ECO:0000313" key="3">
    <source>
        <dbReference type="Proteomes" id="UP000800040"/>
    </source>
</evidence>
<dbReference type="EMBL" id="ML975359">
    <property type="protein sequence ID" value="KAF1831603.1"/>
    <property type="molecule type" value="Genomic_DNA"/>
</dbReference>
<dbReference type="OrthoDB" id="9991317at2759"/>
<dbReference type="Proteomes" id="UP000800040">
    <property type="component" value="Unassembled WGS sequence"/>
</dbReference>
<dbReference type="InterPro" id="IPR024983">
    <property type="entry name" value="CHAT_dom"/>
</dbReference>
<name>A0A6A5KDZ6_9PLEO</name>
<gene>
    <name evidence="2" type="ORF">BDW02DRAFT_504857</name>
</gene>
<evidence type="ECO:0000259" key="1">
    <source>
        <dbReference type="Pfam" id="PF12770"/>
    </source>
</evidence>
<reference evidence="2" key="1">
    <citation type="submission" date="2020-01" db="EMBL/GenBank/DDBJ databases">
        <authorList>
            <consortium name="DOE Joint Genome Institute"/>
            <person name="Haridas S."/>
            <person name="Albert R."/>
            <person name="Binder M."/>
            <person name="Bloem J."/>
            <person name="Labutti K."/>
            <person name="Salamov A."/>
            <person name="Andreopoulos B."/>
            <person name="Baker S.E."/>
            <person name="Barry K."/>
            <person name="Bills G."/>
            <person name="Bluhm B.H."/>
            <person name="Cannon C."/>
            <person name="Castanera R."/>
            <person name="Culley D.E."/>
            <person name="Daum C."/>
            <person name="Ezra D."/>
            <person name="Gonzalez J.B."/>
            <person name="Henrissat B."/>
            <person name="Kuo A."/>
            <person name="Liang C."/>
            <person name="Lipzen A."/>
            <person name="Lutzoni F."/>
            <person name="Magnuson J."/>
            <person name="Mondo S."/>
            <person name="Nolan M."/>
            <person name="Ohm R."/>
            <person name="Pangilinan J."/>
            <person name="Park H.-J."/>
            <person name="Ramirez L."/>
            <person name="Alfaro M."/>
            <person name="Sun H."/>
            <person name="Tritt A."/>
            <person name="Yoshinaga Y."/>
            <person name="Zwiers L.-H."/>
            <person name="Turgeon B.G."/>
            <person name="Goodwin S.B."/>
            <person name="Spatafora J.W."/>
            <person name="Crous P.W."/>
            <person name="Grigoriev I.V."/>
        </authorList>
    </citation>
    <scope>NUCLEOTIDE SEQUENCE</scope>
    <source>
        <strain evidence="2">P77</strain>
    </source>
</reference>